<gene>
    <name evidence="1" type="ORF">VKT23_019240</name>
</gene>
<accession>A0ABR1IR00</accession>
<evidence type="ECO:0000313" key="2">
    <source>
        <dbReference type="Proteomes" id="UP001498398"/>
    </source>
</evidence>
<name>A0ABR1IR00_9AGAR</name>
<organism evidence="1 2">
    <name type="scientific">Marasmiellus scandens</name>
    <dbReference type="NCBI Taxonomy" id="2682957"/>
    <lineage>
        <taxon>Eukaryota</taxon>
        <taxon>Fungi</taxon>
        <taxon>Dikarya</taxon>
        <taxon>Basidiomycota</taxon>
        <taxon>Agaricomycotina</taxon>
        <taxon>Agaricomycetes</taxon>
        <taxon>Agaricomycetidae</taxon>
        <taxon>Agaricales</taxon>
        <taxon>Marasmiineae</taxon>
        <taxon>Omphalotaceae</taxon>
        <taxon>Marasmiellus</taxon>
    </lineage>
</organism>
<dbReference type="Proteomes" id="UP001498398">
    <property type="component" value="Unassembled WGS sequence"/>
</dbReference>
<comment type="caution">
    <text evidence="1">The sequence shown here is derived from an EMBL/GenBank/DDBJ whole genome shotgun (WGS) entry which is preliminary data.</text>
</comment>
<reference evidence="1 2" key="1">
    <citation type="submission" date="2024-01" db="EMBL/GenBank/DDBJ databases">
        <title>A draft genome for the cacao thread blight pathogen Marasmiellus scandens.</title>
        <authorList>
            <person name="Baruah I.K."/>
            <person name="Leung J."/>
            <person name="Bukari Y."/>
            <person name="Amoako-Attah I."/>
            <person name="Meinhardt L.W."/>
            <person name="Bailey B.A."/>
            <person name="Cohen S.P."/>
        </authorList>
    </citation>
    <scope>NUCLEOTIDE SEQUENCE [LARGE SCALE GENOMIC DNA]</scope>
    <source>
        <strain evidence="1 2">GH-19</strain>
    </source>
</reference>
<dbReference type="EMBL" id="JBANRG010000096">
    <property type="protein sequence ID" value="KAK7436276.1"/>
    <property type="molecule type" value="Genomic_DNA"/>
</dbReference>
<evidence type="ECO:0000313" key="1">
    <source>
        <dbReference type="EMBL" id="KAK7436276.1"/>
    </source>
</evidence>
<sequence>MSLSTLPTLLPAPTARPATFSVSKLVTAFSNATIASPVKRVAPSLLLLSSGVRLTRLRTWPAFLLLAFTP</sequence>
<proteinExistence type="predicted"/>
<keyword evidence="2" id="KW-1185">Reference proteome</keyword>
<protein>
    <submittedName>
        <fullName evidence="1">Uncharacterized protein</fullName>
    </submittedName>
</protein>